<evidence type="ECO:0000256" key="2">
    <source>
        <dbReference type="ARBA" id="ARBA00009347"/>
    </source>
</evidence>
<evidence type="ECO:0000259" key="7">
    <source>
        <dbReference type="Pfam" id="PF02771"/>
    </source>
</evidence>
<dbReference type="SUPFAM" id="SSF56645">
    <property type="entry name" value="Acyl-CoA dehydrogenase NM domain-like"/>
    <property type="match status" value="1"/>
</dbReference>
<dbReference type="RefSeq" id="WP_169860876.1">
    <property type="nucleotide sequence ID" value="NZ_CP053021.1"/>
</dbReference>
<dbReference type="Gene3D" id="1.10.540.10">
    <property type="entry name" value="Acyl-CoA dehydrogenase/oxidase, N-terminal domain"/>
    <property type="match status" value="1"/>
</dbReference>
<keyword evidence="3" id="KW-0285">Flavoprotein</keyword>
<dbReference type="InterPro" id="IPR036250">
    <property type="entry name" value="AcylCo_DH-like_C"/>
</dbReference>
<dbReference type="SUPFAM" id="SSF47203">
    <property type="entry name" value="Acyl-CoA dehydrogenase C-terminal domain-like"/>
    <property type="match status" value="1"/>
</dbReference>
<keyword evidence="4" id="KW-0274">FAD</keyword>
<evidence type="ECO:0000313" key="9">
    <source>
        <dbReference type="Proteomes" id="UP000502611"/>
    </source>
</evidence>
<reference evidence="8 9" key="1">
    <citation type="submission" date="2020-04" db="EMBL/GenBank/DDBJ databases">
        <title>The Whole Genome Analysis of High salt-tolerant Sphingobium yanoikuyae YC-XJ2 with Aryl organophosphorus flame retardants (aryl-OPFRs)-degrading capacity and characteristics of Related phosphotriesterase.</title>
        <authorList>
            <person name="Li X."/>
        </authorList>
    </citation>
    <scope>NUCLEOTIDE SEQUENCE [LARGE SCALE GENOMIC DNA]</scope>
    <source>
        <strain evidence="8 9">YC-XJ2</strain>
    </source>
</reference>
<dbReference type="GO" id="GO:0003995">
    <property type="term" value="F:acyl-CoA dehydrogenase activity"/>
    <property type="evidence" value="ECO:0007669"/>
    <property type="project" value="TreeGrafter"/>
</dbReference>
<feature type="domain" description="Acyl-CoA dehydrogenase/oxidase C-terminal" evidence="6">
    <location>
        <begin position="196"/>
        <end position="302"/>
    </location>
</feature>
<dbReference type="EMBL" id="CP053021">
    <property type="protein sequence ID" value="QJR02386.1"/>
    <property type="molecule type" value="Genomic_DNA"/>
</dbReference>
<dbReference type="Proteomes" id="UP000502611">
    <property type="component" value="Chromosome"/>
</dbReference>
<dbReference type="GO" id="GO:0050660">
    <property type="term" value="F:flavin adenine dinucleotide binding"/>
    <property type="evidence" value="ECO:0007669"/>
    <property type="project" value="InterPro"/>
</dbReference>
<dbReference type="Pfam" id="PF00441">
    <property type="entry name" value="Acyl-CoA_dh_1"/>
    <property type="match status" value="1"/>
</dbReference>
<evidence type="ECO:0000256" key="3">
    <source>
        <dbReference type="ARBA" id="ARBA00022630"/>
    </source>
</evidence>
<dbReference type="InterPro" id="IPR009100">
    <property type="entry name" value="AcylCoA_DH/oxidase_NM_dom_sf"/>
</dbReference>
<comment type="similarity">
    <text evidence="2">Belongs to the acyl-CoA dehydrogenase family.</text>
</comment>
<dbReference type="PANTHER" id="PTHR43884">
    <property type="entry name" value="ACYL-COA DEHYDROGENASE"/>
    <property type="match status" value="1"/>
</dbReference>
<evidence type="ECO:0000256" key="5">
    <source>
        <dbReference type="ARBA" id="ARBA00023002"/>
    </source>
</evidence>
<gene>
    <name evidence="8" type="ORF">HH800_09440</name>
</gene>
<keyword evidence="5" id="KW-0560">Oxidoreductase</keyword>
<sequence>MSDAAMVLGTADRLMADQCDDATVRSARRGAWPASLWNAIAQMGLPLALVPEGSGGFGLDPVDAFALARLAGRHALPLPLGETMAANQALALAGLPLAEGPAAFIPVESGLVLRDGRITGTADRVPWGATVGTLVVEYLLGGARHVARLDSGWRVAESGTNIAHMPRDRLSIDAAITATAPAQGHPLYLMGAGLRVLQIAGALDQVLDLSIAHVSDRKQFGRALATFQAIQHELARMAGEAAAAGAAAGLAAEALAEAAGDPMLSVAAARIRSAEAASVATGVAQQLHGAIGFTQEHRLHWYTSALWSWRDEYGGPHHWTQCLGAAALAVGRDGFWPFVVAA</sequence>
<organism evidence="8 9">
    <name type="scientific">Sphingobium yanoikuyae</name>
    <name type="common">Sphingomonas yanoikuyae</name>
    <dbReference type="NCBI Taxonomy" id="13690"/>
    <lineage>
        <taxon>Bacteria</taxon>
        <taxon>Pseudomonadati</taxon>
        <taxon>Pseudomonadota</taxon>
        <taxon>Alphaproteobacteria</taxon>
        <taxon>Sphingomonadales</taxon>
        <taxon>Sphingomonadaceae</taxon>
        <taxon>Sphingobium</taxon>
    </lineage>
</organism>
<dbReference type="InterPro" id="IPR037069">
    <property type="entry name" value="AcylCoA_DH/ox_N_sf"/>
</dbReference>
<dbReference type="Pfam" id="PF02771">
    <property type="entry name" value="Acyl-CoA_dh_N"/>
    <property type="match status" value="1"/>
</dbReference>
<evidence type="ECO:0000256" key="1">
    <source>
        <dbReference type="ARBA" id="ARBA00001974"/>
    </source>
</evidence>
<dbReference type="InterPro" id="IPR009075">
    <property type="entry name" value="AcylCo_DH/oxidase_C"/>
</dbReference>
<dbReference type="PANTHER" id="PTHR43884:SF20">
    <property type="entry name" value="ACYL-COA DEHYDROGENASE FADE28"/>
    <property type="match status" value="1"/>
</dbReference>
<evidence type="ECO:0000313" key="8">
    <source>
        <dbReference type="EMBL" id="QJR02386.1"/>
    </source>
</evidence>
<evidence type="ECO:0000256" key="4">
    <source>
        <dbReference type="ARBA" id="ARBA00022827"/>
    </source>
</evidence>
<proteinExistence type="inferred from homology"/>
<feature type="domain" description="Acyl-CoA dehydrogenase/oxidase N-terminal" evidence="7">
    <location>
        <begin position="4"/>
        <end position="80"/>
    </location>
</feature>
<accession>A0A6M4G664</accession>
<dbReference type="Gene3D" id="1.20.140.10">
    <property type="entry name" value="Butyryl-CoA Dehydrogenase, subunit A, domain 3"/>
    <property type="match status" value="1"/>
</dbReference>
<protein>
    <submittedName>
        <fullName evidence="8">Acyl-CoA/acyl-ACP dehydrogenase</fullName>
    </submittedName>
</protein>
<evidence type="ECO:0000259" key="6">
    <source>
        <dbReference type="Pfam" id="PF00441"/>
    </source>
</evidence>
<name>A0A6M4G664_SPHYA</name>
<dbReference type="InterPro" id="IPR013786">
    <property type="entry name" value="AcylCoA_DH/ox_N"/>
</dbReference>
<dbReference type="AlphaFoldDB" id="A0A6M4G664"/>
<comment type="cofactor">
    <cofactor evidence="1">
        <name>FAD</name>
        <dbReference type="ChEBI" id="CHEBI:57692"/>
    </cofactor>
</comment>